<organism evidence="1 2">
    <name type="scientific">Cohnella soli</name>
    <dbReference type="NCBI Taxonomy" id="425005"/>
    <lineage>
        <taxon>Bacteria</taxon>
        <taxon>Bacillati</taxon>
        <taxon>Bacillota</taxon>
        <taxon>Bacilli</taxon>
        <taxon>Bacillales</taxon>
        <taxon>Paenibacillaceae</taxon>
        <taxon>Cohnella</taxon>
    </lineage>
</organism>
<sequence length="66" mass="7615">MLLKGEELQAILDKAAEQARKEAKQAGASIYYIREEKRIRESADGQKFEILIDESGKRVERVLHEQ</sequence>
<dbReference type="RefSeq" id="WP_378128764.1">
    <property type="nucleotide sequence ID" value="NZ_JBHSMI010000002.1"/>
</dbReference>
<proteinExistence type="predicted"/>
<dbReference type="EMBL" id="JBHSMI010000002">
    <property type="protein sequence ID" value="MFC5401320.1"/>
    <property type="molecule type" value="Genomic_DNA"/>
</dbReference>
<name>A0ABW0HJD1_9BACL</name>
<reference evidence="2" key="1">
    <citation type="journal article" date="2019" name="Int. J. Syst. Evol. Microbiol.">
        <title>The Global Catalogue of Microorganisms (GCM) 10K type strain sequencing project: providing services to taxonomists for standard genome sequencing and annotation.</title>
        <authorList>
            <consortium name="The Broad Institute Genomics Platform"/>
            <consortium name="The Broad Institute Genome Sequencing Center for Infectious Disease"/>
            <person name="Wu L."/>
            <person name="Ma J."/>
        </authorList>
    </citation>
    <scope>NUCLEOTIDE SEQUENCE [LARGE SCALE GENOMIC DNA]</scope>
    <source>
        <strain evidence="2">CGMCC 1.18575</strain>
    </source>
</reference>
<evidence type="ECO:0008006" key="3">
    <source>
        <dbReference type="Google" id="ProtNLM"/>
    </source>
</evidence>
<gene>
    <name evidence="1" type="ORF">ACFPOF_01090</name>
</gene>
<keyword evidence="2" id="KW-1185">Reference proteome</keyword>
<comment type="caution">
    <text evidence="1">The sequence shown here is derived from an EMBL/GenBank/DDBJ whole genome shotgun (WGS) entry which is preliminary data.</text>
</comment>
<protein>
    <recommendedName>
        <fullName evidence="3">PepSY domain-containing protein</fullName>
    </recommendedName>
</protein>
<evidence type="ECO:0000313" key="2">
    <source>
        <dbReference type="Proteomes" id="UP001596113"/>
    </source>
</evidence>
<accession>A0ABW0HJD1</accession>
<dbReference type="Proteomes" id="UP001596113">
    <property type="component" value="Unassembled WGS sequence"/>
</dbReference>
<evidence type="ECO:0000313" key="1">
    <source>
        <dbReference type="EMBL" id="MFC5401320.1"/>
    </source>
</evidence>